<evidence type="ECO:0000313" key="11">
    <source>
        <dbReference type="EMBL" id="HIX47236.1"/>
    </source>
</evidence>
<dbReference type="PANTHER" id="PTHR34388">
    <property type="entry name" value="DNA POLYMERASE III SUBUNIT DELTA"/>
    <property type="match status" value="1"/>
</dbReference>
<organism evidence="11 12">
    <name type="scientific">Candidatus Borkfalkia faecigallinarum</name>
    <dbReference type="NCBI Taxonomy" id="2838509"/>
    <lineage>
        <taxon>Bacteria</taxon>
        <taxon>Bacillati</taxon>
        <taxon>Bacillota</taxon>
        <taxon>Clostridia</taxon>
        <taxon>Christensenellales</taxon>
        <taxon>Christensenellaceae</taxon>
        <taxon>Candidatus Borkfalkia</taxon>
    </lineage>
</organism>
<dbReference type="Pfam" id="PF06144">
    <property type="entry name" value="DNA_pol3_delta"/>
    <property type="match status" value="1"/>
</dbReference>
<dbReference type="AlphaFoldDB" id="A0A9D1VUR6"/>
<keyword evidence="3 11" id="KW-0808">Transferase</keyword>
<dbReference type="InterPro" id="IPR027417">
    <property type="entry name" value="P-loop_NTPase"/>
</dbReference>
<evidence type="ECO:0000256" key="5">
    <source>
        <dbReference type="ARBA" id="ARBA00022705"/>
    </source>
</evidence>
<dbReference type="GO" id="GO:0003677">
    <property type="term" value="F:DNA binding"/>
    <property type="evidence" value="ECO:0007669"/>
    <property type="project" value="InterPro"/>
</dbReference>
<comment type="caution">
    <text evidence="11">The sequence shown here is derived from an EMBL/GenBank/DDBJ whole genome shotgun (WGS) entry which is preliminary data.</text>
</comment>
<evidence type="ECO:0000256" key="1">
    <source>
        <dbReference type="ARBA" id="ARBA00012417"/>
    </source>
</evidence>
<proteinExistence type="inferred from homology"/>
<dbReference type="InterPro" id="IPR010372">
    <property type="entry name" value="DNA_pol3_delta_N"/>
</dbReference>
<evidence type="ECO:0000256" key="8">
    <source>
        <dbReference type="ARBA" id="ARBA00049244"/>
    </source>
</evidence>
<dbReference type="GO" id="GO:0009360">
    <property type="term" value="C:DNA polymerase III complex"/>
    <property type="evidence" value="ECO:0007669"/>
    <property type="project" value="InterPro"/>
</dbReference>
<dbReference type="InterPro" id="IPR048466">
    <property type="entry name" value="DNA_pol3_delta-like_C"/>
</dbReference>
<dbReference type="Proteomes" id="UP000824249">
    <property type="component" value="Unassembled WGS sequence"/>
</dbReference>
<evidence type="ECO:0000259" key="9">
    <source>
        <dbReference type="Pfam" id="PF06144"/>
    </source>
</evidence>
<comment type="catalytic activity">
    <reaction evidence="8">
        <text>DNA(n) + a 2'-deoxyribonucleoside 5'-triphosphate = DNA(n+1) + diphosphate</text>
        <dbReference type="Rhea" id="RHEA:22508"/>
        <dbReference type="Rhea" id="RHEA-COMP:17339"/>
        <dbReference type="Rhea" id="RHEA-COMP:17340"/>
        <dbReference type="ChEBI" id="CHEBI:33019"/>
        <dbReference type="ChEBI" id="CHEBI:61560"/>
        <dbReference type="ChEBI" id="CHEBI:173112"/>
        <dbReference type="EC" id="2.7.7.7"/>
    </reaction>
</comment>
<dbReference type="NCBIfam" id="TIGR01128">
    <property type="entry name" value="holA"/>
    <property type="match status" value="1"/>
</dbReference>
<dbReference type="SUPFAM" id="SSF52540">
    <property type="entry name" value="P-loop containing nucleoside triphosphate hydrolases"/>
    <property type="match status" value="1"/>
</dbReference>
<evidence type="ECO:0000313" key="12">
    <source>
        <dbReference type="Proteomes" id="UP000824249"/>
    </source>
</evidence>
<dbReference type="InterPro" id="IPR008921">
    <property type="entry name" value="DNA_pol3_clamp-load_cplx_C"/>
</dbReference>
<sequence>MKFVLFKKSLEEGARPVYLFDGEEEYFKERGEAMLRAKFLREPTLDFSLFRGETLHGGALADLVAAAQSFPFLSEKRIVKVTDFYPSEREYEQYLRRYLEDPPPSTILLIVNSVPPKGRPFDLKKAPGVTWVDCSRGDEETLLRWIFTRFKQAGVRADTECCERILHYCLSDMSRIAGEVEKLIAYAGEGGALAAEDVDAVVYRDSAYKMYEMTNALALRNHAKYLSVQRELLEKGADEMALLNTLCAYYRTMYEICLLGKSDAETAGILGIKEYAVKVNRRQAAALGERRVRGLWQEIFGCINAVKRGELTPPSALLRVNAQLFFGGGANIGGTEG</sequence>
<evidence type="ECO:0000259" key="10">
    <source>
        <dbReference type="Pfam" id="PF21694"/>
    </source>
</evidence>
<dbReference type="Gene3D" id="1.10.8.60">
    <property type="match status" value="1"/>
</dbReference>
<accession>A0A9D1VUR6</accession>
<dbReference type="InterPro" id="IPR005790">
    <property type="entry name" value="DNA_polIII_delta"/>
</dbReference>
<dbReference type="EC" id="2.7.7.7" evidence="1"/>
<keyword evidence="6" id="KW-0239">DNA-directed DNA polymerase</keyword>
<name>A0A9D1VUR6_9FIRM</name>
<evidence type="ECO:0000256" key="3">
    <source>
        <dbReference type="ARBA" id="ARBA00022679"/>
    </source>
</evidence>
<comment type="similarity">
    <text evidence="7">Belongs to the DNA polymerase HolA subunit family.</text>
</comment>
<evidence type="ECO:0000256" key="2">
    <source>
        <dbReference type="ARBA" id="ARBA00017703"/>
    </source>
</evidence>
<evidence type="ECO:0000256" key="4">
    <source>
        <dbReference type="ARBA" id="ARBA00022695"/>
    </source>
</evidence>
<protein>
    <recommendedName>
        <fullName evidence="2">DNA polymerase III subunit delta</fullName>
        <ecNumber evidence="1">2.7.7.7</ecNumber>
    </recommendedName>
</protein>
<keyword evidence="4 11" id="KW-0548">Nucleotidyltransferase</keyword>
<keyword evidence="5" id="KW-0235">DNA replication</keyword>
<reference evidence="11" key="2">
    <citation type="submission" date="2021-04" db="EMBL/GenBank/DDBJ databases">
        <authorList>
            <person name="Gilroy R."/>
        </authorList>
    </citation>
    <scope>NUCLEOTIDE SEQUENCE</scope>
    <source>
        <strain evidence="11">26628</strain>
    </source>
</reference>
<dbReference type="EMBL" id="DXFD01000090">
    <property type="protein sequence ID" value="HIX47236.1"/>
    <property type="molecule type" value="Genomic_DNA"/>
</dbReference>
<evidence type="ECO:0000256" key="6">
    <source>
        <dbReference type="ARBA" id="ARBA00022932"/>
    </source>
</evidence>
<dbReference type="PANTHER" id="PTHR34388:SF1">
    <property type="entry name" value="DNA POLYMERASE III SUBUNIT DELTA"/>
    <property type="match status" value="1"/>
</dbReference>
<reference evidence="11" key="1">
    <citation type="journal article" date="2021" name="PeerJ">
        <title>Extensive microbial diversity within the chicken gut microbiome revealed by metagenomics and culture.</title>
        <authorList>
            <person name="Gilroy R."/>
            <person name="Ravi A."/>
            <person name="Getino M."/>
            <person name="Pursley I."/>
            <person name="Horton D.L."/>
            <person name="Alikhan N.F."/>
            <person name="Baker D."/>
            <person name="Gharbi K."/>
            <person name="Hall N."/>
            <person name="Watson M."/>
            <person name="Adriaenssens E.M."/>
            <person name="Foster-Nyarko E."/>
            <person name="Jarju S."/>
            <person name="Secka A."/>
            <person name="Antonio M."/>
            <person name="Oren A."/>
            <person name="Chaudhuri R.R."/>
            <person name="La Ragione R."/>
            <person name="Hildebrand F."/>
            <person name="Pallen M.J."/>
        </authorList>
    </citation>
    <scope>NUCLEOTIDE SEQUENCE</scope>
    <source>
        <strain evidence="11">26628</strain>
    </source>
</reference>
<dbReference type="GO" id="GO:0003887">
    <property type="term" value="F:DNA-directed DNA polymerase activity"/>
    <property type="evidence" value="ECO:0007669"/>
    <property type="project" value="UniProtKB-KW"/>
</dbReference>
<feature type="domain" description="DNA polymerase III delta N-terminal" evidence="9">
    <location>
        <begin position="18"/>
        <end position="113"/>
    </location>
</feature>
<dbReference type="Gene3D" id="3.40.50.300">
    <property type="entry name" value="P-loop containing nucleotide triphosphate hydrolases"/>
    <property type="match status" value="1"/>
</dbReference>
<gene>
    <name evidence="11" type="primary">holA</name>
    <name evidence="11" type="ORF">H9737_06075</name>
</gene>
<dbReference type="Pfam" id="PF21694">
    <property type="entry name" value="DNA_pol3_delta_C"/>
    <property type="match status" value="1"/>
</dbReference>
<evidence type="ECO:0000256" key="7">
    <source>
        <dbReference type="ARBA" id="ARBA00034754"/>
    </source>
</evidence>
<feature type="domain" description="DNA polymerase III delta subunit-like C-terminal" evidence="10">
    <location>
        <begin position="209"/>
        <end position="313"/>
    </location>
</feature>
<dbReference type="GO" id="GO:0006261">
    <property type="term" value="P:DNA-templated DNA replication"/>
    <property type="evidence" value="ECO:0007669"/>
    <property type="project" value="TreeGrafter"/>
</dbReference>
<dbReference type="SUPFAM" id="SSF48019">
    <property type="entry name" value="post-AAA+ oligomerization domain-like"/>
    <property type="match status" value="1"/>
</dbReference>
<dbReference type="Gene3D" id="1.20.272.10">
    <property type="match status" value="1"/>
</dbReference>